<dbReference type="PROSITE" id="PS50879">
    <property type="entry name" value="RNASE_H_1"/>
    <property type="match status" value="1"/>
</dbReference>
<evidence type="ECO:0000313" key="4">
    <source>
        <dbReference type="EMBL" id="GBN29352.1"/>
    </source>
</evidence>
<gene>
    <name evidence="4" type="ORF">AVEN_119834_1</name>
    <name evidence="3" type="ORF">AVEN_69650_1</name>
</gene>
<dbReference type="Gene3D" id="3.30.420.10">
    <property type="entry name" value="Ribonuclease H-like superfamily/Ribonuclease H"/>
    <property type="match status" value="1"/>
</dbReference>
<dbReference type="Pfam" id="PF00075">
    <property type="entry name" value="RNase_H"/>
    <property type="match status" value="1"/>
</dbReference>
<dbReference type="AlphaFoldDB" id="A0A4Y2MQ90"/>
<dbReference type="InterPro" id="IPR012337">
    <property type="entry name" value="RNaseH-like_sf"/>
</dbReference>
<proteinExistence type="predicted"/>
<organism evidence="3 5">
    <name type="scientific">Araneus ventricosus</name>
    <name type="common">Orbweaver spider</name>
    <name type="synonym">Epeira ventricosa</name>
    <dbReference type="NCBI Taxonomy" id="182803"/>
    <lineage>
        <taxon>Eukaryota</taxon>
        <taxon>Metazoa</taxon>
        <taxon>Ecdysozoa</taxon>
        <taxon>Arthropoda</taxon>
        <taxon>Chelicerata</taxon>
        <taxon>Arachnida</taxon>
        <taxon>Araneae</taxon>
        <taxon>Araneomorphae</taxon>
        <taxon>Entelegynae</taxon>
        <taxon>Araneoidea</taxon>
        <taxon>Araneidae</taxon>
        <taxon>Araneus</taxon>
    </lineage>
</organism>
<dbReference type="GO" id="GO:0003676">
    <property type="term" value="F:nucleic acid binding"/>
    <property type="evidence" value="ECO:0007669"/>
    <property type="project" value="InterPro"/>
</dbReference>
<comment type="caution">
    <text evidence="3">The sequence shown here is derived from an EMBL/GenBank/DDBJ whole genome shotgun (WGS) entry which is preliminary data.</text>
</comment>
<feature type="domain" description="RNase H type-1" evidence="2">
    <location>
        <begin position="729"/>
        <end position="857"/>
    </location>
</feature>
<dbReference type="Proteomes" id="UP000499080">
    <property type="component" value="Unassembled WGS sequence"/>
</dbReference>
<dbReference type="InterPro" id="IPR002156">
    <property type="entry name" value="RNaseH_domain"/>
</dbReference>
<dbReference type="CDD" id="cd09276">
    <property type="entry name" value="Rnase_HI_RT_non_LTR"/>
    <property type="match status" value="1"/>
</dbReference>
<evidence type="ECO:0000313" key="3">
    <source>
        <dbReference type="EMBL" id="GBN29321.1"/>
    </source>
</evidence>
<protein>
    <recommendedName>
        <fullName evidence="2">RNase H type-1 domain-containing protein</fullName>
    </recommendedName>
</protein>
<evidence type="ECO:0000256" key="1">
    <source>
        <dbReference type="SAM" id="MobiDB-lite"/>
    </source>
</evidence>
<dbReference type="InterPro" id="IPR036397">
    <property type="entry name" value="RNaseH_sf"/>
</dbReference>
<accession>A0A4Y2MQ90</accession>
<keyword evidence="5" id="KW-1185">Reference proteome</keyword>
<dbReference type="SUPFAM" id="SSF53098">
    <property type="entry name" value="Ribonuclease H-like"/>
    <property type="match status" value="1"/>
</dbReference>
<feature type="region of interest" description="Disordered" evidence="1">
    <location>
        <begin position="1"/>
        <end position="21"/>
    </location>
</feature>
<name>A0A4Y2MQ90_ARAVE</name>
<reference evidence="3 5" key="1">
    <citation type="journal article" date="2019" name="Sci. Rep.">
        <title>Orb-weaving spider Araneus ventricosus genome elucidates the spidroin gene catalogue.</title>
        <authorList>
            <person name="Kono N."/>
            <person name="Nakamura H."/>
            <person name="Ohtoshi R."/>
            <person name="Moran D.A.P."/>
            <person name="Shinohara A."/>
            <person name="Yoshida Y."/>
            <person name="Fujiwara M."/>
            <person name="Mori M."/>
            <person name="Tomita M."/>
            <person name="Arakawa K."/>
        </authorList>
    </citation>
    <scope>NUCLEOTIDE SEQUENCE [LARGE SCALE GENOMIC DNA]</scope>
</reference>
<dbReference type="EMBL" id="BGPR01007762">
    <property type="protein sequence ID" value="GBN29321.1"/>
    <property type="molecule type" value="Genomic_DNA"/>
</dbReference>
<evidence type="ECO:0000259" key="2">
    <source>
        <dbReference type="PROSITE" id="PS50879"/>
    </source>
</evidence>
<evidence type="ECO:0000313" key="5">
    <source>
        <dbReference type="Proteomes" id="UP000499080"/>
    </source>
</evidence>
<dbReference type="EMBL" id="BGPR01007763">
    <property type="protein sequence ID" value="GBN29352.1"/>
    <property type="molecule type" value="Genomic_DNA"/>
</dbReference>
<dbReference type="GO" id="GO:0004523">
    <property type="term" value="F:RNA-DNA hybrid ribonuclease activity"/>
    <property type="evidence" value="ECO:0007669"/>
    <property type="project" value="InterPro"/>
</dbReference>
<sequence length="1003" mass="113397">MPGSGDEETPDKGTDSSSTSLSSQKIPVVALSKVAGVGPIELLINDVIDFNFDPSVSEDLIAVLQELVKIYISKGRDIKAGSREIIVEKVIAPFLRIFKNRETTNLSTIYDLKASLLDITERQYQSKIRSCEATIESLNGKLNILCSELNDYKKDFKESSRSLIETTKEVKSLVSRATPSFASIVTRPSVTKPPVITQRGNHVLLLRPKKESSSEENRKRVETALVSRNSPIRINRISKVSRGGLIIEAPNKDELQALERELACVTTIDEHFEVTRPKKRNPQIILIGVPRDVDKERLSKGLSAKNIFLNDSSNKPLFELNFSMKTRFASNWVMSIDPIIYKRLFGESGLFFEFTRLRFDNFYGIKQCKHCCKFGHTTKWCPSAKQILCTKCGLDHSVENCPKPFCINCSEHNLRQNAAFNIDHSPFDRNRLTNIYFQPHDNIDILINEILHLGLNNSFDLLVGDFNARSQIWGYGFEDHRGRAYADDLALILCASSRKNLELLVNTSLDLLCDKLFNLNLRVASEKTLAVVFRGTQNKNKQKRGLATLKRPPIFKINNVTIRTVDSVKYLGVFIDNRLNWTDHIDHLRSKMQNLIKNFVSVSGPNWGVGASLLKHWYLSVIQPSILYGSAVWGGSFTVKNINTLFSIQRLALLKISKSYRTCPTNALNVFLGIPPLHVVAKGLFIKFQIWKLRNNSFNFIDIDNLDKFIEIDNIELKHKILEFPSTIENSDFEVYTDGSGIDGNIGASLCIFNNNSCINTFQFKLSSFNSVFQAELAAINFAAGWAVDNGTRINIFTDSLSSIEALKKSNSKSKYLNEIKSNMFNAIGSVGLSWVKAHAGIPGNELADQYAKDAAANGNFLAMPAPYSFLKKFIKKYILDNWQQHWEDSKSGCRVREFVPKVDFNLLTHNRYLLFFISGHGPFPAYLYRFHIFESPNCVCGGLGDSDHFAFDCPLTSNFHFVKPLDSNKPLWFLNILKNKNSLARFEHICKISNKICDDLKM</sequence>
<dbReference type="OrthoDB" id="407198at2759"/>